<feature type="domain" description="SoxA A3" evidence="3">
    <location>
        <begin position="417"/>
        <end position="485"/>
    </location>
</feature>
<dbReference type="PANTHER" id="PTHR42949:SF3">
    <property type="entry name" value="ANAEROBIC GLYCEROL-3-PHOSPHATE DEHYDROGENASE SUBUNIT B"/>
    <property type="match status" value="1"/>
</dbReference>
<keyword evidence="1" id="KW-0560">Oxidoreductase</keyword>
<feature type="domain" description="FAD/NAD(P)-binding" evidence="2">
    <location>
        <begin position="132"/>
        <end position="346"/>
    </location>
</feature>
<dbReference type="PRINTS" id="PR00368">
    <property type="entry name" value="FADPNR"/>
</dbReference>
<comment type="caution">
    <text evidence="4">The sequence shown here is derived from an EMBL/GenBank/DDBJ whole genome shotgun (WGS) entry which is preliminary data.</text>
</comment>
<dbReference type="OrthoDB" id="9801699at2"/>
<dbReference type="InterPro" id="IPR036188">
    <property type="entry name" value="FAD/NAD-bd_sf"/>
</dbReference>
<dbReference type="Pfam" id="PF13450">
    <property type="entry name" value="NAD_binding_8"/>
    <property type="match status" value="1"/>
</dbReference>
<dbReference type="InterPro" id="IPR041854">
    <property type="entry name" value="BFD-like_2Fe2S-bd_dom_sf"/>
</dbReference>
<dbReference type="InterPro" id="IPR051691">
    <property type="entry name" value="Metab_Enz_Cyan_OpOx_G3PDH"/>
</dbReference>
<dbReference type="Proteomes" id="UP000290849">
    <property type="component" value="Unassembled WGS sequence"/>
</dbReference>
<dbReference type="SUPFAM" id="SSF51905">
    <property type="entry name" value="FAD/NAD(P)-binding domain"/>
    <property type="match status" value="1"/>
</dbReference>
<evidence type="ECO:0000259" key="3">
    <source>
        <dbReference type="Pfam" id="PF17806"/>
    </source>
</evidence>
<dbReference type="Pfam" id="PF07992">
    <property type="entry name" value="Pyr_redox_2"/>
    <property type="match status" value="1"/>
</dbReference>
<dbReference type="InterPro" id="IPR017224">
    <property type="entry name" value="Opine_Oxase_asu/HCN_bsu"/>
</dbReference>
<evidence type="ECO:0000313" key="5">
    <source>
        <dbReference type="Proteomes" id="UP000290849"/>
    </source>
</evidence>
<dbReference type="PIRSF" id="PIRSF037495">
    <property type="entry name" value="Opine_OX_OoxA/HcnB"/>
    <property type="match status" value="1"/>
</dbReference>
<reference evidence="4 5" key="1">
    <citation type="journal article" date="2017" name="Int. J. Syst. Evol. Microbiol.">
        <title>Achromobacter aloeverae sp. nov., isolated from the root of Aloe vera (L.) Burm.f.</title>
        <authorList>
            <person name="Kuncharoen N."/>
            <person name="Muramatsu Y."/>
            <person name="Shibata C."/>
            <person name="Kamakura Y."/>
            <person name="Nakagawa Y."/>
            <person name="Tanasupawat S."/>
        </authorList>
    </citation>
    <scope>NUCLEOTIDE SEQUENCE [LARGE SCALE GENOMIC DNA]</scope>
    <source>
        <strain evidence="4 5">AVA-1</strain>
    </source>
</reference>
<dbReference type="EMBL" id="PYAL01000005">
    <property type="protein sequence ID" value="RXN86889.1"/>
    <property type="molecule type" value="Genomic_DNA"/>
</dbReference>
<dbReference type="RefSeq" id="WP_129151890.1">
    <property type="nucleotide sequence ID" value="NZ_JBHSDO010000012.1"/>
</dbReference>
<sequence length="499" mass="53379">MSDWRPVIVGAGPAGVRAAQTLLRHGVRPVVIDEGERAGGQIYRRPPRGREVLPRKRYGFEWRRAVALHEAGDAVAAQADYRARTLVWNGVGTPGGDYLVADPPRPGHPRSAMPAPGTTSPRGGVLDLFQEGRVVELSYESLLIATGATDRVLPFDGWTRPGVYTLGGAQVALKYQDTLLGPRIVFAGTGPLLYLVAYQYAKAGAMVAAVLDTTPLSTQVQALPGMMARPSLLAKGVYYTAWLRAHGVPIHHGVRLGAALGEPRVTGLRYAADGRMREIPCDALAVGFGLRSETQLADLLDCAFHFDALNRAWLPVLDAEGRSSVDGVYLAGDGAGIGGADHAEWAGELAALAMLSDRGVRVDAARQRWLRRRLDRSRRFRRALEQAFPLPDTPAMLADDVLLCRCEEISVVEARAAAQACGIQEMNRLKALSRVGMGLCQGRMCQVGAAEFLSHACSRGIGQVGRLRAQAPIKPLPLGCLHAGQHTGPCPGPSAGRPS</sequence>
<name>A0A4Q1HHN3_9BURK</name>
<evidence type="ECO:0000256" key="1">
    <source>
        <dbReference type="ARBA" id="ARBA00023002"/>
    </source>
</evidence>
<dbReference type="AlphaFoldDB" id="A0A4Q1HHN3"/>
<accession>A0A4Q1HHN3</accession>
<organism evidence="4 5">
    <name type="scientific">Achromobacter aloeverae</name>
    <dbReference type="NCBI Taxonomy" id="1750518"/>
    <lineage>
        <taxon>Bacteria</taxon>
        <taxon>Pseudomonadati</taxon>
        <taxon>Pseudomonadota</taxon>
        <taxon>Betaproteobacteria</taxon>
        <taxon>Burkholderiales</taxon>
        <taxon>Alcaligenaceae</taxon>
        <taxon>Achromobacter</taxon>
    </lineage>
</organism>
<dbReference type="InterPro" id="IPR023753">
    <property type="entry name" value="FAD/NAD-binding_dom"/>
</dbReference>
<proteinExistence type="predicted"/>
<evidence type="ECO:0000313" key="4">
    <source>
        <dbReference type="EMBL" id="RXN86889.1"/>
    </source>
</evidence>
<dbReference type="PRINTS" id="PR00411">
    <property type="entry name" value="PNDRDTASEI"/>
</dbReference>
<dbReference type="Gene3D" id="1.10.10.1100">
    <property type="entry name" value="BFD-like [2Fe-2S]-binding domain"/>
    <property type="match status" value="1"/>
</dbReference>
<dbReference type="GO" id="GO:0016491">
    <property type="term" value="F:oxidoreductase activity"/>
    <property type="evidence" value="ECO:0007669"/>
    <property type="project" value="UniProtKB-KW"/>
</dbReference>
<dbReference type="Pfam" id="PF17806">
    <property type="entry name" value="SO_alpha_A3"/>
    <property type="match status" value="1"/>
</dbReference>
<gene>
    <name evidence="4" type="ORF">C7R54_18475</name>
</gene>
<protein>
    <submittedName>
        <fullName evidence="4">FAD/NAD(P)-binding oxidoreductase</fullName>
    </submittedName>
</protein>
<keyword evidence="5" id="KW-1185">Reference proteome</keyword>
<dbReference type="InterPro" id="IPR041117">
    <property type="entry name" value="SoxA_A3"/>
</dbReference>
<evidence type="ECO:0000259" key="2">
    <source>
        <dbReference type="Pfam" id="PF07992"/>
    </source>
</evidence>
<dbReference type="PANTHER" id="PTHR42949">
    <property type="entry name" value="ANAEROBIC GLYCEROL-3-PHOSPHATE DEHYDROGENASE SUBUNIT B"/>
    <property type="match status" value="1"/>
</dbReference>
<dbReference type="Gene3D" id="3.50.50.60">
    <property type="entry name" value="FAD/NAD(P)-binding domain"/>
    <property type="match status" value="3"/>
</dbReference>